<organism evidence="2 3">
    <name type="scientific">Hibiscus sabdariffa</name>
    <name type="common">roselle</name>
    <dbReference type="NCBI Taxonomy" id="183260"/>
    <lineage>
        <taxon>Eukaryota</taxon>
        <taxon>Viridiplantae</taxon>
        <taxon>Streptophyta</taxon>
        <taxon>Embryophyta</taxon>
        <taxon>Tracheophyta</taxon>
        <taxon>Spermatophyta</taxon>
        <taxon>Magnoliopsida</taxon>
        <taxon>eudicotyledons</taxon>
        <taxon>Gunneridae</taxon>
        <taxon>Pentapetalae</taxon>
        <taxon>rosids</taxon>
        <taxon>malvids</taxon>
        <taxon>Malvales</taxon>
        <taxon>Malvaceae</taxon>
        <taxon>Malvoideae</taxon>
        <taxon>Hibiscus</taxon>
    </lineage>
</organism>
<keyword evidence="3" id="KW-1185">Reference proteome</keyword>
<dbReference type="EMBL" id="JBBPBM010000028">
    <property type="protein sequence ID" value="KAK8538038.1"/>
    <property type="molecule type" value="Genomic_DNA"/>
</dbReference>
<evidence type="ECO:0000313" key="2">
    <source>
        <dbReference type="EMBL" id="KAK8538038.1"/>
    </source>
</evidence>
<protein>
    <submittedName>
        <fullName evidence="2">Uncharacterized protein</fullName>
    </submittedName>
</protein>
<reference evidence="2 3" key="1">
    <citation type="journal article" date="2024" name="G3 (Bethesda)">
        <title>Genome assembly of Hibiscus sabdariffa L. provides insights into metabolisms of medicinal natural products.</title>
        <authorList>
            <person name="Kim T."/>
        </authorList>
    </citation>
    <scope>NUCLEOTIDE SEQUENCE [LARGE SCALE GENOMIC DNA]</scope>
    <source>
        <strain evidence="2">TK-2024</strain>
        <tissue evidence="2">Old leaves</tissue>
    </source>
</reference>
<accession>A0ABR2DGI3</accession>
<name>A0ABR2DGI3_9ROSI</name>
<feature type="region of interest" description="Disordered" evidence="1">
    <location>
        <begin position="54"/>
        <end position="73"/>
    </location>
</feature>
<evidence type="ECO:0000256" key="1">
    <source>
        <dbReference type="SAM" id="MobiDB-lite"/>
    </source>
</evidence>
<sequence>MQTSIVVPLQAARRVVGFFVARQGFGLWVGKTGYPISLPKTGPSHDSYQFLETRTSPDQTESQIPGTRSGTGGNWYRTEYPINWSTIKKI</sequence>
<comment type="caution">
    <text evidence="2">The sequence shown here is derived from an EMBL/GenBank/DDBJ whole genome shotgun (WGS) entry which is preliminary data.</text>
</comment>
<proteinExistence type="predicted"/>
<feature type="compositionally biased region" description="Polar residues" evidence="1">
    <location>
        <begin position="54"/>
        <end position="68"/>
    </location>
</feature>
<evidence type="ECO:0000313" key="3">
    <source>
        <dbReference type="Proteomes" id="UP001472677"/>
    </source>
</evidence>
<gene>
    <name evidence="2" type="ORF">V6N12_044177</name>
</gene>
<dbReference type="Proteomes" id="UP001472677">
    <property type="component" value="Unassembled WGS sequence"/>
</dbReference>